<reference evidence="2" key="1">
    <citation type="journal article" date="2021" name="Nat. Commun.">
        <title>Genetic determinants of endophytism in the Arabidopsis root mycobiome.</title>
        <authorList>
            <person name="Mesny F."/>
            <person name="Miyauchi S."/>
            <person name="Thiergart T."/>
            <person name="Pickel B."/>
            <person name="Atanasova L."/>
            <person name="Karlsson M."/>
            <person name="Huettel B."/>
            <person name="Barry K.W."/>
            <person name="Haridas S."/>
            <person name="Chen C."/>
            <person name="Bauer D."/>
            <person name="Andreopoulos W."/>
            <person name="Pangilinan J."/>
            <person name="LaButti K."/>
            <person name="Riley R."/>
            <person name="Lipzen A."/>
            <person name="Clum A."/>
            <person name="Drula E."/>
            <person name="Henrissat B."/>
            <person name="Kohler A."/>
            <person name="Grigoriev I.V."/>
            <person name="Martin F.M."/>
            <person name="Hacquard S."/>
        </authorList>
    </citation>
    <scope>NUCLEOTIDE SEQUENCE</scope>
    <source>
        <strain evidence="2">MPI-SDFR-AT-0117</strain>
    </source>
</reference>
<proteinExistence type="predicted"/>
<keyword evidence="3" id="KW-1185">Reference proteome</keyword>
<evidence type="ECO:0000256" key="1">
    <source>
        <dbReference type="SAM" id="Phobius"/>
    </source>
</evidence>
<keyword evidence="1" id="KW-0812">Transmembrane</keyword>
<evidence type="ECO:0000313" key="2">
    <source>
        <dbReference type="EMBL" id="KAH6680053.1"/>
    </source>
</evidence>
<dbReference type="OrthoDB" id="5233297at2759"/>
<comment type="caution">
    <text evidence="2">The sequence shown here is derived from an EMBL/GenBank/DDBJ whole genome shotgun (WGS) entry which is preliminary data.</text>
</comment>
<gene>
    <name evidence="2" type="ORF">F5X68DRAFT_212521</name>
</gene>
<feature type="transmembrane region" description="Helical" evidence="1">
    <location>
        <begin position="269"/>
        <end position="285"/>
    </location>
</feature>
<accession>A0A9P9A696</accession>
<feature type="transmembrane region" description="Helical" evidence="1">
    <location>
        <begin position="244"/>
        <end position="263"/>
    </location>
</feature>
<dbReference type="Proteomes" id="UP000770015">
    <property type="component" value="Unassembled WGS sequence"/>
</dbReference>
<protein>
    <submittedName>
        <fullName evidence="2">Uncharacterized protein</fullName>
    </submittedName>
</protein>
<keyword evidence="1" id="KW-0472">Membrane</keyword>
<name>A0A9P9A696_9PEZI</name>
<keyword evidence="1" id="KW-1133">Transmembrane helix</keyword>
<sequence>MATRRRPPMPAHAHSALMETAAIVSALPLFVRDALAPATDTLRSIGASSLPHASASLPRLWTLSKPSLFSHGCGRALVYLLLGILVNHVRRTLWPWLGGDLHYAPLGDLKLAIGSPHVFLGEVLGRGWGERIGMMAWKMGVDVLGAFAVGVLVEEEKKKEEEESVRIDVARVGAVVYMLSAVEYVHARTCHTVAVILACIKGLVPLPKTVWGIGGGGTEAHRAAHWEVLRGAGSAARTAVACRMVVYIMYALGPMVIGAMRGVAAGRPGMGMVMVGVGYVTYVVTRWSNKYYMLLEMWGMVMVLGWAAVAGVVVVREAWASRM</sequence>
<organism evidence="2 3">
    <name type="scientific">Plectosphaerella plurivora</name>
    <dbReference type="NCBI Taxonomy" id="936078"/>
    <lineage>
        <taxon>Eukaryota</taxon>
        <taxon>Fungi</taxon>
        <taxon>Dikarya</taxon>
        <taxon>Ascomycota</taxon>
        <taxon>Pezizomycotina</taxon>
        <taxon>Sordariomycetes</taxon>
        <taxon>Hypocreomycetidae</taxon>
        <taxon>Glomerellales</taxon>
        <taxon>Plectosphaerellaceae</taxon>
        <taxon>Plectosphaerella</taxon>
    </lineage>
</organism>
<evidence type="ECO:0000313" key="3">
    <source>
        <dbReference type="Proteomes" id="UP000770015"/>
    </source>
</evidence>
<dbReference type="AlphaFoldDB" id="A0A9P9A696"/>
<dbReference type="EMBL" id="JAGSXJ010000020">
    <property type="protein sequence ID" value="KAH6680053.1"/>
    <property type="molecule type" value="Genomic_DNA"/>
</dbReference>
<feature type="transmembrane region" description="Helical" evidence="1">
    <location>
        <begin position="297"/>
        <end position="315"/>
    </location>
</feature>